<dbReference type="Pfam" id="PF02541">
    <property type="entry name" value="Ppx-GppA"/>
    <property type="match status" value="1"/>
</dbReference>
<evidence type="ECO:0000259" key="6">
    <source>
        <dbReference type="Pfam" id="PF21697"/>
    </source>
</evidence>
<dbReference type="GO" id="GO:0004309">
    <property type="term" value="F:exopolyphosphatase activity"/>
    <property type="evidence" value="ECO:0007669"/>
    <property type="project" value="UniProtKB-EC"/>
</dbReference>
<dbReference type="InterPro" id="IPR022371">
    <property type="entry name" value="Exopolyphosphatase"/>
</dbReference>
<dbReference type="PANTHER" id="PTHR30005">
    <property type="entry name" value="EXOPOLYPHOSPHATASE"/>
    <property type="match status" value="1"/>
</dbReference>
<dbReference type="EC" id="3.6.1.11" evidence="2"/>
<comment type="catalytic activity">
    <reaction evidence="4">
        <text>[phosphate](n) + H2O = [phosphate](n-1) + phosphate + H(+)</text>
        <dbReference type="Rhea" id="RHEA:21528"/>
        <dbReference type="Rhea" id="RHEA-COMP:9859"/>
        <dbReference type="Rhea" id="RHEA-COMP:14279"/>
        <dbReference type="ChEBI" id="CHEBI:15377"/>
        <dbReference type="ChEBI" id="CHEBI:15378"/>
        <dbReference type="ChEBI" id="CHEBI:16838"/>
        <dbReference type="ChEBI" id="CHEBI:43474"/>
        <dbReference type="EC" id="3.6.1.11"/>
    </reaction>
</comment>
<dbReference type="Gene3D" id="3.30.420.150">
    <property type="entry name" value="Exopolyphosphatase. Domain 2"/>
    <property type="match status" value="1"/>
</dbReference>
<feature type="domain" description="Ppx/GppA phosphatase N-terminal" evidence="5">
    <location>
        <begin position="55"/>
        <end position="330"/>
    </location>
</feature>
<evidence type="ECO:0000313" key="8">
    <source>
        <dbReference type="Proteomes" id="UP001595796"/>
    </source>
</evidence>
<dbReference type="InterPro" id="IPR003695">
    <property type="entry name" value="Ppx_GppA_N"/>
</dbReference>
<dbReference type="EMBL" id="JBHSJF010000006">
    <property type="protein sequence ID" value="MFC5068386.1"/>
    <property type="molecule type" value="Genomic_DNA"/>
</dbReference>
<name>A0ABV9Z0T7_9HYPH</name>
<proteinExistence type="inferred from homology"/>
<accession>A0ABV9Z0T7</accession>
<comment type="caution">
    <text evidence="7">The sequence shown here is derived from an EMBL/GenBank/DDBJ whole genome shotgun (WGS) entry which is preliminary data.</text>
</comment>
<comment type="similarity">
    <text evidence="1">Belongs to the GppA/Ppx family.</text>
</comment>
<evidence type="ECO:0000256" key="4">
    <source>
        <dbReference type="ARBA" id="ARBA00047607"/>
    </source>
</evidence>
<dbReference type="Gene3D" id="1.10.3210.10">
    <property type="entry name" value="Hypothetical protein af1432"/>
    <property type="match status" value="1"/>
</dbReference>
<dbReference type="NCBIfam" id="TIGR03706">
    <property type="entry name" value="exo_poly_only"/>
    <property type="match status" value="1"/>
</dbReference>
<sequence length="525" mass="57494">MVNLLKRVRLGVSPTAELPASLDAVEEARGRLRTGPTIGVIDIGSNSVRLVVYEGLTRSPTPIFNEKVLCGLGRSVATTGRLTQRAVTKALAALKRFRALCDVMRVDEVKVLATAAARDAANGQAFLDEARDICRADIELLSGKREAHLSALGIVSGIFHADGIVGDLGGGSLELIDVKDHEVGQGITLPLGGLSLQDVSEGSIKKASKIVRDAMGKASLLKGQEGRSFYAVGGTWRSLARLHMAQKHYPLRVMHAYTIPTKEALNLCRRVRMQTPESIPFINVVPSERRPLLAYGAVVLEYVLRVMKPKDVVVSAMGVREGLLYEMLDEQTREVDALIAAAEEFNVLRSRSPKHGYELIDWTERLFETALLEEYPSDRRLRHAACHLADIGWRAHPDYRGQQSLNIIANAAFVGVDHPGRAFLALAIYYRNEGLSDDGVSPMLLQLAMPRLLERAKIVGAAMRVAYLVSASMPGILPQAPIEVSSDKLVLRLSHELRDLAGDRLHNRLRQLGRLIGKEAEIIVS</sequence>
<evidence type="ECO:0000259" key="5">
    <source>
        <dbReference type="Pfam" id="PF02541"/>
    </source>
</evidence>
<dbReference type="InterPro" id="IPR043129">
    <property type="entry name" value="ATPase_NBD"/>
</dbReference>
<reference evidence="8" key="1">
    <citation type="journal article" date="2019" name="Int. J. Syst. Evol. Microbiol.">
        <title>The Global Catalogue of Microorganisms (GCM) 10K type strain sequencing project: providing services to taxonomists for standard genome sequencing and annotation.</title>
        <authorList>
            <consortium name="The Broad Institute Genomics Platform"/>
            <consortium name="The Broad Institute Genome Sequencing Center for Infectious Disease"/>
            <person name="Wu L."/>
            <person name="Ma J."/>
        </authorList>
    </citation>
    <scope>NUCLEOTIDE SEQUENCE [LARGE SCALE GENOMIC DNA]</scope>
    <source>
        <strain evidence="8">CGMCC 1.16444</strain>
    </source>
</reference>
<evidence type="ECO:0000256" key="3">
    <source>
        <dbReference type="ARBA" id="ARBA00022801"/>
    </source>
</evidence>
<evidence type="ECO:0000256" key="2">
    <source>
        <dbReference type="ARBA" id="ARBA00012451"/>
    </source>
</evidence>
<dbReference type="Gene3D" id="3.30.420.40">
    <property type="match status" value="1"/>
</dbReference>
<evidence type="ECO:0000313" key="7">
    <source>
        <dbReference type="EMBL" id="MFC5068386.1"/>
    </source>
</evidence>
<feature type="domain" description="Exopolyphosphatase C-terminal" evidence="6">
    <location>
        <begin position="338"/>
        <end position="523"/>
    </location>
</feature>
<dbReference type="SUPFAM" id="SSF109604">
    <property type="entry name" value="HD-domain/PDEase-like"/>
    <property type="match status" value="1"/>
</dbReference>
<dbReference type="SUPFAM" id="SSF53067">
    <property type="entry name" value="Actin-like ATPase domain"/>
    <property type="match status" value="2"/>
</dbReference>
<dbReference type="PANTHER" id="PTHR30005:SF0">
    <property type="entry name" value="RETROGRADE REGULATION PROTEIN 2"/>
    <property type="match status" value="1"/>
</dbReference>
<organism evidence="7 8">
    <name type="scientific">Flaviflagellibacter deserti</name>
    <dbReference type="NCBI Taxonomy" id="2267266"/>
    <lineage>
        <taxon>Bacteria</taxon>
        <taxon>Pseudomonadati</taxon>
        <taxon>Pseudomonadota</taxon>
        <taxon>Alphaproteobacteria</taxon>
        <taxon>Hyphomicrobiales</taxon>
        <taxon>Flaviflagellibacter</taxon>
    </lineage>
</organism>
<evidence type="ECO:0000256" key="1">
    <source>
        <dbReference type="ARBA" id="ARBA00007125"/>
    </source>
</evidence>
<keyword evidence="8" id="KW-1185">Reference proteome</keyword>
<dbReference type="InterPro" id="IPR048951">
    <property type="entry name" value="Ppx_C"/>
</dbReference>
<gene>
    <name evidence="7" type="primary">ppx</name>
    <name evidence="7" type="ORF">ACFPFW_10215</name>
</gene>
<protein>
    <recommendedName>
        <fullName evidence="2">exopolyphosphatase</fullName>
        <ecNumber evidence="2">3.6.1.11</ecNumber>
    </recommendedName>
</protein>
<dbReference type="Proteomes" id="UP001595796">
    <property type="component" value="Unassembled WGS sequence"/>
</dbReference>
<dbReference type="CDD" id="cd24052">
    <property type="entry name" value="ASKHA_NBD_HpPPX-GppA-like"/>
    <property type="match status" value="1"/>
</dbReference>
<dbReference type="RefSeq" id="WP_379770559.1">
    <property type="nucleotide sequence ID" value="NZ_JBHSJF010000006.1"/>
</dbReference>
<dbReference type="Pfam" id="PF21697">
    <property type="entry name" value="Ppx_C"/>
    <property type="match status" value="1"/>
</dbReference>
<dbReference type="InterPro" id="IPR050273">
    <property type="entry name" value="GppA/Ppx_hydrolase"/>
</dbReference>
<keyword evidence="3 7" id="KW-0378">Hydrolase</keyword>